<dbReference type="Proteomes" id="UP000007879">
    <property type="component" value="Unassembled WGS sequence"/>
</dbReference>
<dbReference type="OMA" id="IHIFIHY"/>
<dbReference type="SUPFAM" id="SSF56399">
    <property type="entry name" value="ADP-ribosylation"/>
    <property type="match status" value="1"/>
</dbReference>
<dbReference type="AlphaFoldDB" id="A0A1X7T9G3"/>
<dbReference type="InParanoid" id="A0A1X7T9G3"/>
<protein>
    <submittedName>
        <fullName evidence="1">Uncharacterized protein</fullName>
    </submittedName>
</protein>
<dbReference type="KEGG" id="aqu:105315156"/>
<organism evidence="1">
    <name type="scientific">Amphimedon queenslandica</name>
    <name type="common">Sponge</name>
    <dbReference type="NCBI Taxonomy" id="400682"/>
    <lineage>
        <taxon>Eukaryota</taxon>
        <taxon>Metazoa</taxon>
        <taxon>Porifera</taxon>
        <taxon>Demospongiae</taxon>
        <taxon>Heteroscleromorpha</taxon>
        <taxon>Haplosclerida</taxon>
        <taxon>Niphatidae</taxon>
        <taxon>Amphimedon</taxon>
    </lineage>
</organism>
<name>A0A1X7T9G3_AMPQE</name>
<dbReference type="PANTHER" id="PTHR36649:SF28">
    <property type="entry name" value="UBIQUITIN-LIKE DOMAIN-CONTAINING PROTEIN"/>
    <property type="match status" value="1"/>
</dbReference>
<accession>A0A1X7T9G3</accession>
<proteinExistence type="predicted"/>
<evidence type="ECO:0000313" key="2">
    <source>
        <dbReference type="Proteomes" id="UP000007879"/>
    </source>
</evidence>
<reference evidence="1" key="2">
    <citation type="submission" date="2017-05" db="UniProtKB">
        <authorList>
            <consortium name="EnsemblMetazoa"/>
        </authorList>
    </citation>
    <scope>IDENTIFICATION</scope>
</reference>
<gene>
    <name evidence="1" type="primary">105315156</name>
</gene>
<keyword evidence="2" id="KW-1185">Reference proteome</keyword>
<sequence>MQCGTWHKNIQATCIIHIFIHYSFTRVLFGSKQIELDKPLTRYCSIEGATLFTADSVYGGGCSFLFLNDELLEPAFDDDFTHITDDGRVFKRGGYPYRRPYGWNRVVALKVKGQYENDVWLGAPHHCTESSPGEWPVSYHGTKEIASIKIAEGGYDGDKCSADAKFGKGHYSTPNIDHAATHSDPFEVDGKKYKVVIQNRVNIRNSKIIPKDITGYGADYYVTQSSNDKRPYAVCIKEATF</sequence>
<evidence type="ECO:0000313" key="1">
    <source>
        <dbReference type="EnsemblMetazoa" id="Aqu2.1.11176_001"/>
    </source>
</evidence>
<dbReference type="OrthoDB" id="5970450at2759"/>
<dbReference type="PANTHER" id="PTHR36649">
    <property type="entry name" value="UBIQUITIN-LIKE DOMAIN-CONTAINING PROTEIN"/>
    <property type="match status" value="1"/>
</dbReference>
<dbReference type="eggNOG" id="ENOG502S58G">
    <property type="taxonomic scope" value="Eukaryota"/>
</dbReference>
<dbReference type="STRING" id="400682.A0A1X7T9G3"/>
<dbReference type="EnsemblMetazoa" id="Aqu2.1.11176_001">
    <property type="protein sequence ID" value="Aqu2.1.11176_001"/>
    <property type="gene ID" value="Aqu2.1.11176"/>
</dbReference>
<reference evidence="2" key="1">
    <citation type="journal article" date="2010" name="Nature">
        <title>The Amphimedon queenslandica genome and the evolution of animal complexity.</title>
        <authorList>
            <person name="Srivastava M."/>
            <person name="Simakov O."/>
            <person name="Chapman J."/>
            <person name="Fahey B."/>
            <person name="Gauthier M.E."/>
            <person name="Mitros T."/>
            <person name="Richards G.S."/>
            <person name="Conaco C."/>
            <person name="Dacre M."/>
            <person name="Hellsten U."/>
            <person name="Larroux C."/>
            <person name="Putnam N.H."/>
            <person name="Stanke M."/>
            <person name="Adamska M."/>
            <person name="Darling A."/>
            <person name="Degnan S.M."/>
            <person name="Oakley T.H."/>
            <person name="Plachetzki D.C."/>
            <person name="Zhai Y."/>
            <person name="Adamski M."/>
            <person name="Calcino A."/>
            <person name="Cummins S.F."/>
            <person name="Goodstein D.M."/>
            <person name="Harris C."/>
            <person name="Jackson D.J."/>
            <person name="Leys S.P."/>
            <person name="Shu S."/>
            <person name="Woodcroft B.J."/>
            <person name="Vervoort M."/>
            <person name="Kosik K.S."/>
            <person name="Manning G."/>
            <person name="Degnan B.M."/>
            <person name="Rokhsar D.S."/>
        </authorList>
    </citation>
    <scope>NUCLEOTIDE SEQUENCE [LARGE SCALE GENOMIC DNA]</scope>
</reference>
<dbReference type="EnsemblMetazoa" id="XM_011409696.1">
    <property type="protein sequence ID" value="XP_011407998.1"/>
    <property type="gene ID" value="LOC105315156"/>
</dbReference>